<dbReference type="PANTHER" id="PTHR40274">
    <property type="entry name" value="VIRGINIAMYCIN B LYASE"/>
    <property type="match status" value="1"/>
</dbReference>
<dbReference type="Proteomes" id="UP000030063">
    <property type="component" value="Unassembled WGS sequence"/>
</dbReference>
<dbReference type="Pfam" id="PF24684">
    <property type="entry name" value="Vgb_lyase"/>
    <property type="match status" value="1"/>
</dbReference>
<dbReference type="Gene3D" id="2.130.10.10">
    <property type="entry name" value="YVTN repeat-like/Quinoprotein amine dehydrogenase"/>
    <property type="match status" value="2"/>
</dbReference>
<keyword evidence="8" id="KW-1185">Reference proteome</keyword>
<dbReference type="OrthoDB" id="9812926at2"/>
<evidence type="ECO:0000313" key="8">
    <source>
        <dbReference type="Proteomes" id="UP000030063"/>
    </source>
</evidence>
<dbReference type="STRING" id="1395571.TMS3_0100515"/>
<evidence type="ECO:0000313" key="7">
    <source>
        <dbReference type="EMBL" id="KFX70461.1"/>
    </source>
</evidence>
<dbReference type="RefSeq" id="WP_025163274.1">
    <property type="nucleotide sequence ID" value="NZ_AWSQ01000001.1"/>
</dbReference>
<dbReference type="PANTHER" id="PTHR40274:SF3">
    <property type="entry name" value="VIRGINIAMYCIN B LYASE"/>
    <property type="match status" value="1"/>
</dbReference>
<reference evidence="7 8" key="1">
    <citation type="journal article" date="2014" name="Genome Announc.">
        <title>Draft Genome Sequence of Petroleum Oil-Degrading Marine Bacterium Pseudomonas taeanensis Strain MS-3, Isolated from a Crude Oil-Contaminated Seashore.</title>
        <authorList>
            <person name="Lee S.Y."/>
            <person name="Kim S.H."/>
            <person name="Lee D.G."/>
            <person name="Shin S."/>
            <person name="Yun S.H."/>
            <person name="Choi C.W."/>
            <person name="Chung Y.H."/>
            <person name="Choi J.S."/>
            <person name="Kahng H.Y."/>
            <person name="Kim S.I."/>
        </authorList>
    </citation>
    <scope>NUCLEOTIDE SEQUENCE [LARGE SCALE GENOMIC DNA]</scope>
    <source>
        <strain evidence="7 8">MS-3</strain>
    </source>
</reference>
<comment type="subunit">
    <text evidence="5">Monomer.</text>
</comment>
<dbReference type="eggNOG" id="COG4257">
    <property type="taxonomic scope" value="Bacteria"/>
</dbReference>
<dbReference type="GO" id="GO:0030288">
    <property type="term" value="C:outer membrane-bounded periplasmic space"/>
    <property type="evidence" value="ECO:0007669"/>
    <property type="project" value="TreeGrafter"/>
</dbReference>
<protein>
    <recommendedName>
        <fullName evidence="5">Virginiamycin B lyase</fullName>
        <ecNumber evidence="5">4.2.99.-</ecNumber>
    </recommendedName>
    <alternativeName>
        <fullName evidence="5">Streptogramin B lyase</fullName>
    </alternativeName>
</protein>
<name>A0A0A1YN09_9PSED</name>
<evidence type="ECO:0000256" key="5">
    <source>
        <dbReference type="PIRNR" id="PIRNR026412"/>
    </source>
</evidence>
<comment type="cofactor">
    <cofactor evidence="5">
        <name>Mg(2+)</name>
        <dbReference type="ChEBI" id="CHEBI:18420"/>
    </cofactor>
</comment>
<accession>A0A0A1YN09</accession>
<organism evidence="7 8">
    <name type="scientific">Pseudomonas taeanensis MS-3</name>
    <dbReference type="NCBI Taxonomy" id="1395571"/>
    <lineage>
        <taxon>Bacteria</taxon>
        <taxon>Pseudomonadati</taxon>
        <taxon>Pseudomonadota</taxon>
        <taxon>Gammaproteobacteria</taxon>
        <taxon>Pseudomonadales</taxon>
        <taxon>Pseudomonadaceae</taxon>
        <taxon>Pseudomonas</taxon>
    </lineage>
</organism>
<dbReference type="GO" id="GO:0046677">
    <property type="term" value="P:response to antibiotic"/>
    <property type="evidence" value="ECO:0007669"/>
    <property type="project" value="UniProtKB-UniRule"/>
</dbReference>
<dbReference type="InterPro" id="IPR011217">
    <property type="entry name" value="Vgb_bact"/>
</dbReference>
<proteinExistence type="inferred from homology"/>
<dbReference type="EC" id="4.2.99.-" evidence="5"/>
<dbReference type="EMBL" id="AWSQ01000001">
    <property type="protein sequence ID" value="KFX70461.1"/>
    <property type="molecule type" value="Genomic_DNA"/>
</dbReference>
<evidence type="ECO:0000256" key="6">
    <source>
        <dbReference type="SAM" id="SignalP"/>
    </source>
</evidence>
<evidence type="ECO:0000256" key="3">
    <source>
        <dbReference type="ARBA" id="ARBA00023239"/>
    </source>
</evidence>
<dbReference type="SUPFAM" id="SSF101898">
    <property type="entry name" value="NHL repeat"/>
    <property type="match status" value="1"/>
</dbReference>
<dbReference type="InterPro" id="IPR051344">
    <property type="entry name" value="Vgb"/>
</dbReference>
<evidence type="ECO:0000256" key="4">
    <source>
        <dbReference type="ARBA" id="ARBA00023251"/>
    </source>
</evidence>
<dbReference type="GO" id="GO:0017001">
    <property type="term" value="P:antibiotic catabolic process"/>
    <property type="evidence" value="ECO:0007669"/>
    <property type="project" value="UniProtKB-UniRule"/>
</dbReference>
<evidence type="ECO:0000256" key="2">
    <source>
        <dbReference type="ARBA" id="ARBA00022842"/>
    </source>
</evidence>
<comment type="caution">
    <text evidence="7">The sequence shown here is derived from an EMBL/GenBank/DDBJ whole genome shotgun (WGS) entry which is preliminary data.</text>
</comment>
<dbReference type="PIRSF" id="PIRSF026412">
    <property type="entry name" value="Streptogrm_lyase"/>
    <property type="match status" value="1"/>
</dbReference>
<dbReference type="AlphaFoldDB" id="A0A0A1YN09"/>
<feature type="chain" id="PRO_5001984404" description="Virginiamycin B lyase" evidence="6">
    <location>
        <begin position="23"/>
        <end position="318"/>
    </location>
</feature>
<keyword evidence="6" id="KW-0732">Signal</keyword>
<feature type="signal peptide" evidence="6">
    <location>
        <begin position="1"/>
        <end position="22"/>
    </location>
</feature>
<gene>
    <name evidence="7" type="ORF">TMS3_0100515</name>
</gene>
<comment type="function">
    <text evidence="5">Inactivates the type B streptogramin antibiotics by linearizing the lactone ring at the ester linkage, generating a free phenylglycine carboxylate and converting the threonyl moiety into 2-amino-butenoic acid.</text>
</comment>
<dbReference type="InterPro" id="IPR015943">
    <property type="entry name" value="WD40/YVTN_repeat-like_dom_sf"/>
</dbReference>
<comment type="similarity">
    <text evidence="5">Belongs to the Vgb family.</text>
</comment>
<dbReference type="GO" id="GO:0016835">
    <property type="term" value="F:carbon-oxygen lyase activity"/>
    <property type="evidence" value="ECO:0007669"/>
    <property type="project" value="UniProtKB-UniRule"/>
</dbReference>
<keyword evidence="1 5" id="KW-0479">Metal-binding</keyword>
<keyword evidence="4 5" id="KW-0046">Antibiotic resistance</keyword>
<evidence type="ECO:0000256" key="1">
    <source>
        <dbReference type="ARBA" id="ARBA00022723"/>
    </source>
</evidence>
<sequence length="318" mass="34522">MSHPLALCLTLLLSLTGLPTLAAQVQYYPLPPGSGPHDVAPAADGRVWYTAQRQGALGRLDPQTGQAEQVPLGTGSAPHGVIVGPQGAAWVTDSGLNALVRVDADSLEVTRFPLPAHAANANLNTAVFDPHGQLWFTGQNGVYGRLDPATQLVETWAAPLGRGPYGIAVTPDGAVWYASLASSHIARIDPISGAATVIHPPTADQGARRIWSDSHGALWVSEWNSGQLSRYHPSEQRWQSWSLPGERPSPYALYVDEQDQVWLSDFSSNAILRFDPEREQFERFPSDRSNANVRQILGRRGELWGAESGTDRLVVIRY</sequence>
<keyword evidence="2 5" id="KW-0460">Magnesium</keyword>
<dbReference type="GO" id="GO:0000287">
    <property type="term" value="F:magnesium ion binding"/>
    <property type="evidence" value="ECO:0007669"/>
    <property type="project" value="UniProtKB-UniRule"/>
</dbReference>
<keyword evidence="3 5" id="KW-0456">Lyase</keyword>